<dbReference type="EMBL" id="LOHZ01000015">
    <property type="protein sequence ID" value="KYO68677.1"/>
    <property type="molecule type" value="Genomic_DNA"/>
</dbReference>
<dbReference type="InterPro" id="IPR015330">
    <property type="entry name" value="DNA_primase/pol_bifunc_N"/>
</dbReference>
<name>A0A162N1M8_9FIRM</name>
<feature type="domain" description="DNA primase/polymerase bifunctional N-terminal" evidence="1">
    <location>
        <begin position="12"/>
        <end position="162"/>
    </location>
</feature>
<evidence type="ECO:0000313" key="2">
    <source>
        <dbReference type="EMBL" id="KYO68677.1"/>
    </source>
</evidence>
<dbReference type="InterPro" id="IPR027417">
    <property type="entry name" value="P-loop_NTPase"/>
</dbReference>
<dbReference type="Gene3D" id="3.30.720.160">
    <property type="entry name" value="Bifunctional DNA primase/polymerase, N-terminal"/>
    <property type="match status" value="1"/>
</dbReference>
<dbReference type="AlphaFoldDB" id="A0A162N1M8"/>
<evidence type="ECO:0000313" key="3">
    <source>
        <dbReference type="Proteomes" id="UP000075737"/>
    </source>
</evidence>
<gene>
    <name evidence="2" type="ORF">ATZ99_01860</name>
</gene>
<protein>
    <recommendedName>
        <fullName evidence="1">DNA primase/polymerase bifunctional N-terminal domain-containing protein</fullName>
    </recommendedName>
</protein>
<dbReference type="OrthoDB" id="266913at2"/>
<dbReference type="PATRIC" id="fig|520767.4.peg.195"/>
<proteinExistence type="predicted"/>
<comment type="caution">
    <text evidence="2">The sequence shown here is derived from an EMBL/GenBank/DDBJ whole genome shotgun (WGS) entry which is preliminary data.</text>
</comment>
<sequence>MPITESSLVNFALEYANMGMKVIPIPLKQKAPLMKEWQKLRLTEEEIRQLFSKPSNIGILLGEPSGWLVDIDLDDPLAVKLAPYFLPFTEAVFGRDSKPCSHWLYICFGAKTTKWQGIDGEMIVELRSTGCQTVFPPSIHPSGETITWYKEGRPIQISRDELEKACSRLASAVLLAKYWPSQGTRQDTALALAGGLIRLGFNEEEAERFIEAVTVGAGDEESKSRVRTVLYTARKAGSSPTTGWKRLSELVGEEVVSKVLAWLGWKKQEEVFEDPPKKEKERESQAQSLVNLALSSGVELFHTPDGNAYATVPVNGHKETWPVSSRGSGPFRNWLRRIFFEKHGKPPGSQALQDAIGVLEAKAQFDGPEYPVFTRIAEHDGKIYIDLANDTWEAVEISPVGWRVISDCPVKFRRSKGMLPLPHPESGGRLEELKRFLNIPDEDSWRLMVAWLLASLRPKGPYPVLLLQGEQGSAKSTTSKALRALIDPNTAPLRTCPKDERDLMITATNSWAVSFDNLSGIPVWLSDALCRLATGGGFSTRTLYENDEETIFSACRPIIANGIDEIASRHDLLDRAIIIHLPPIPEENRKDEAQFWAEFEKARPKIFGALLDAVSAGLRNIDSVHLDKLPRMADFAKWITACEEALPWPSGGFMEAYMGNREEAIEVALEGDIVAVAVKNLLEEREIWEGTASELLEALEVFIDDTTKRSVAWPKNPRNLGNRLRRVATFLRQAGIEVEFLREGHDRRRLIRLKRENVVRNVRNVRNDLQSFENTGLEVRTICGQRADNADEVRTKNENSLSATETLKDKGLMDAYNKADNADDKIPIQSNDMQNHLWDILLKLAKENHPGAYEPLKTLRIAGVTLRKSGKGWGFKAKIGDLFNTKQDFDDWIRQYVTPHKQAIKDLFDKLEEEINNVNSTPEVWEL</sequence>
<accession>A0A162N1M8</accession>
<dbReference type="SUPFAM" id="SSF56747">
    <property type="entry name" value="Prim-pol domain"/>
    <property type="match status" value="1"/>
</dbReference>
<evidence type="ECO:0000259" key="1">
    <source>
        <dbReference type="SMART" id="SM00943"/>
    </source>
</evidence>
<dbReference type="STRING" id="520767.ATZ99_01860"/>
<keyword evidence="3" id="KW-1185">Reference proteome</keyword>
<dbReference type="Pfam" id="PF09250">
    <property type="entry name" value="Prim-Pol"/>
    <property type="match status" value="1"/>
</dbReference>
<dbReference type="SMART" id="SM00943">
    <property type="entry name" value="Prim-Pol"/>
    <property type="match status" value="1"/>
</dbReference>
<reference evidence="2 3" key="1">
    <citation type="submission" date="2015-12" db="EMBL/GenBank/DDBJ databases">
        <title>Draft genome of Thermovenabulum gondwanense isolated from a red thermophilic microbial mat colonisisng an outflow channel of a bore well.</title>
        <authorList>
            <person name="Patel B.K."/>
        </authorList>
    </citation>
    <scope>NUCLEOTIDE SEQUENCE [LARGE SCALE GENOMIC DNA]</scope>
    <source>
        <strain evidence="2 3">R270</strain>
    </source>
</reference>
<dbReference type="Proteomes" id="UP000075737">
    <property type="component" value="Unassembled WGS sequence"/>
</dbReference>
<organism evidence="2 3">
    <name type="scientific">Thermovenabulum gondwanense</name>
    <dbReference type="NCBI Taxonomy" id="520767"/>
    <lineage>
        <taxon>Bacteria</taxon>
        <taxon>Bacillati</taxon>
        <taxon>Bacillota</taxon>
        <taxon>Clostridia</taxon>
        <taxon>Thermosediminibacterales</taxon>
        <taxon>Thermosediminibacteraceae</taxon>
        <taxon>Thermovenabulum</taxon>
    </lineage>
</organism>
<dbReference type="SUPFAM" id="SSF52540">
    <property type="entry name" value="P-loop containing nucleoside triphosphate hydrolases"/>
    <property type="match status" value="1"/>
</dbReference>